<feature type="region of interest" description="Disordered" evidence="1">
    <location>
        <begin position="1"/>
        <end position="444"/>
    </location>
</feature>
<dbReference type="GeneID" id="81603019"/>
<evidence type="ECO:0000313" key="2">
    <source>
        <dbReference type="EMBL" id="KAJ5438396.1"/>
    </source>
</evidence>
<feature type="compositionally biased region" description="Low complexity" evidence="1">
    <location>
        <begin position="177"/>
        <end position="194"/>
    </location>
</feature>
<evidence type="ECO:0000313" key="3">
    <source>
        <dbReference type="Proteomes" id="UP001213681"/>
    </source>
</evidence>
<reference evidence="2" key="1">
    <citation type="submission" date="2022-12" db="EMBL/GenBank/DDBJ databases">
        <authorList>
            <person name="Petersen C."/>
        </authorList>
    </citation>
    <scope>NUCLEOTIDE SEQUENCE</scope>
    <source>
        <strain evidence="2">IBT 16125</strain>
    </source>
</reference>
<proteinExistence type="predicted"/>
<reference evidence="2" key="2">
    <citation type="journal article" date="2023" name="IMA Fungus">
        <title>Comparative genomic study of the Penicillium genus elucidates a diverse pangenome and 15 lateral gene transfer events.</title>
        <authorList>
            <person name="Petersen C."/>
            <person name="Sorensen T."/>
            <person name="Nielsen M.R."/>
            <person name="Sondergaard T.E."/>
            <person name="Sorensen J.L."/>
            <person name="Fitzpatrick D.A."/>
            <person name="Frisvad J.C."/>
            <person name="Nielsen K.L."/>
        </authorList>
    </citation>
    <scope>NUCLEOTIDE SEQUENCE</scope>
    <source>
        <strain evidence="2">IBT 16125</strain>
    </source>
</reference>
<feature type="compositionally biased region" description="Acidic residues" evidence="1">
    <location>
        <begin position="142"/>
        <end position="163"/>
    </location>
</feature>
<feature type="compositionally biased region" description="Basic residues" evidence="1">
    <location>
        <begin position="1"/>
        <end position="13"/>
    </location>
</feature>
<dbReference type="RefSeq" id="XP_056761625.1">
    <property type="nucleotide sequence ID" value="XM_056912776.1"/>
</dbReference>
<feature type="compositionally biased region" description="Low complexity" evidence="1">
    <location>
        <begin position="253"/>
        <end position="267"/>
    </location>
</feature>
<keyword evidence="3" id="KW-1185">Reference proteome</keyword>
<comment type="caution">
    <text evidence="2">The sequence shown here is derived from an EMBL/GenBank/DDBJ whole genome shotgun (WGS) entry which is preliminary data.</text>
</comment>
<evidence type="ECO:0000256" key="1">
    <source>
        <dbReference type="SAM" id="MobiDB-lite"/>
    </source>
</evidence>
<accession>A0AAD6BZ49</accession>
<dbReference type="Proteomes" id="UP001213681">
    <property type="component" value="Unassembled WGS sequence"/>
</dbReference>
<dbReference type="AlphaFoldDB" id="A0AAD6BZ49"/>
<organism evidence="2 3">
    <name type="scientific">Penicillium daleae</name>
    <dbReference type="NCBI Taxonomy" id="63821"/>
    <lineage>
        <taxon>Eukaryota</taxon>
        <taxon>Fungi</taxon>
        <taxon>Dikarya</taxon>
        <taxon>Ascomycota</taxon>
        <taxon>Pezizomycotina</taxon>
        <taxon>Eurotiomycetes</taxon>
        <taxon>Eurotiomycetidae</taxon>
        <taxon>Eurotiales</taxon>
        <taxon>Aspergillaceae</taxon>
        <taxon>Penicillium</taxon>
    </lineage>
</organism>
<dbReference type="EMBL" id="JAPVEA010000008">
    <property type="protein sequence ID" value="KAJ5438396.1"/>
    <property type="molecule type" value="Genomic_DNA"/>
</dbReference>
<feature type="compositionally biased region" description="Basic and acidic residues" evidence="1">
    <location>
        <begin position="403"/>
        <end position="413"/>
    </location>
</feature>
<feature type="compositionally biased region" description="Polar residues" evidence="1">
    <location>
        <begin position="54"/>
        <end position="72"/>
    </location>
</feature>
<name>A0AAD6BZ49_9EURO</name>
<sequence>MPRPAPKRNRLTKGAKVAKSNSTEEPDQTDSNAAKSPPAESAESAPEDPRRTLRSQTPLTQRNDNAIESSPTGERPGTGSRPGTASRPPTRSRGYSSTLSFAGRKGDTSSRIPGTPGFESSVLSNFRRRPRQQSILHHLQAEDDSLELDDDDFLGGLSPEDESTPLHLSRGKSLLIQQDNQSQSPSESPPSSAGSRKRKRAEEIQVPQSPSVVITNRVVDTIEDTPNPTPALREQTPDESDETPRPLRLADILSQTMLPPTSSPMSSIATGPGSPSVSSQLGRAGKKSKIPAHLSTAILQERLLPRRRQRQRRGQPAGEFDLPSDESDDGMHDAASGDEDELGYLPVRRSRRRGTSTKPKPLGNAQDKSKLNNQTRRISRSKSAPPAKPAEASKRTRRSRSRRSGDIDKENEQHLSSPSSSPLSSPPDSEASESEAEVQPRRFMSEELRAAAAKFAEIDKWEMEFEDVSASEV</sequence>
<gene>
    <name evidence="2" type="ORF">N7458_009394</name>
</gene>
<feature type="compositionally biased region" description="Polar residues" evidence="1">
    <location>
        <begin position="19"/>
        <end position="34"/>
    </location>
</feature>
<feature type="compositionally biased region" description="Low complexity" evidence="1">
    <location>
        <begin position="415"/>
        <end position="429"/>
    </location>
</feature>
<protein>
    <submittedName>
        <fullName evidence="2">Uncharacterized protein</fullName>
    </submittedName>
</protein>
<feature type="compositionally biased region" description="Polar residues" evidence="1">
    <location>
        <begin position="81"/>
        <end position="100"/>
    </location>
</feature>